<evidence type="ECO:0008006" key="5">
    <source>
        <dbReference type="Google" id="ProtNLM"/>
    </source>
</evidence>
<keyword evidence="4" id="KW-1185">Reference proteome</keyword>
<dbReference type="Proteomes" id="UP001219349">
    <property type="component" value="Chromosome"/>
</dbReference>
<protein>
    <recommendedName>
        <fullName evidence="5">2TM domain-containing protein</fullName>
    </recommendedName>
</protein>
<feature type="transmembrane region" description="Helical" evidence="2">
    <location>
        <begin position="52"/>
        <end position="70"/>
    </location>
</feature>
<keyword evidence="2" id="KW-1133">Transmembrane helix</keyword>
<name>A0ABY7SHL2_9RHOB</name>
<feature type="transmembrane region" description="Helical" evidence="2">
    <location>
        <begin position="76"/>
        <end position="95"/>
    </location>
</feature>
<feature type="coiled-coil region" evidence="1">
    <location>
        <begin position="19"/>
        <end position="46"/>
    </location>
</feature>
<evidence type="ECO:0000313" key="4">
    <source>
        <dbReference type="Proteomes" id="UP001219349"/>
    </source>
</evidence>
<organism evidence="3 4">
    <name type="scientific">Paracoccus fistulariae</name>
    <dbReference type="NCBI Taxonomy" id="658446"/>
    <lineage>
        <taxon>Bacteria</taxon>
        <taxon>Pseudomonadati</taxon>
        <taxon>Pseudomonadota</taxon>
        <taxon>Alphaproteobacteria</taxon>
        <taxon>Rhodobacterales</taxon>
        <taxon>Paracoccaceae</taxon>
        <taxon>Paracoccus</taxon>
    </lineage>
</organism>
<keyword evidence="1" id="KW-0175">Coiled coil</keyword>
<evidence type="ECO:0000313" key="3">
    <source>
        <dbReference type="EMBL" id="WCR06438.1"/>
    </source>
</evidence>
<keyword evidence="2" id="KW-0812">Transmembrane</keyword>
<dbReference type="EMBL" id="CP067136">
    <property type="protein sequence ID" value="WCR06438.1"/>
    <property type="molecule type" value="Genomic_DNA"/>
</dbReference>
<evidence type="ECO:0000256" key="1">
    <source>
        <dbReference type="SAM" id="Coils"/>
    </source>
</evidence>
<evidence type="ECO:0000256" key="2">
    <source>
        <dbReference type="SAM" id="Phobius"/>
    </source>
</evidence>
<reference evidence="3 4" key="1">
    <citation type="submission" date="2021-01" db="EMBL/GenBank/DDBJ databases">
        <title>Biogeographic distribution of Paracoccus.</title>
        <authorList>
            <person name="Hollensteiner J."/>
            <person name="Leineberger J."/>
            <person name="Brinkhoff T."/>
            <person name="Daniel R."/>
        </authorList>
    </citation>
    <scope>NUCLEOTIDE SEQUENCE [LARGE SCALE GENOMIC DNA]</scope>
    <source>
        <strain evidence="3 4">KCTC 22803</strain>
    </source>
</reference>
<gene>
    <name evidence="3" type="ORF">JHX87_13190</name>
</gene>
<sequence>MQDELPRQQPEFIGVPDTKDVVSSDVAALSNNIARLETELDAEREQRLEERFRWICAMSLVLDVLAVSALDGSWLFVPIFMLQLIVMIGFAKAYGVDWAEQLIGQLLHHLSRQDLNKPKD</sequence>
<keyword evidence="2" id="KW-0472">Membrane</keyword>
<accession>A0ABY7SHL2</accession>
<proteinExistence type="predicted"/>
<dbReference type="RefSeq" id="WP_271884181.1">
    <property type="nucleotide sequence ID" value="NZ_CP067136.1"/>
</dbReference>